<dbReference type="InterPro" id="IPR050103">
    <property type="entry name" value="Class-III_PLP-dep_AT"/>
</dbReference>
<evidence type="ECO:0000256" key="5">
    <source>
        <dbReference type="RuleBase" id="RU003560"/>
    </source>
</evidence>
<dbReference type="GO" id="GO:0042802">
    <property type="term" value="F:identical protein binding"/>
    <property type="evidence" value="ECO:0007669"/>
    <property type="project" value="TreeGrafter"/>
</dbReference>
<evidence type="ECO:0000256" key="3">
    <source>
        <dbReference type="ARBA" id="ARBA00022679"/>
    </source>
</evidence>
<dbReference type="GO" id="GO:0003992">
    <property type="term" value="F:N2-acetyl-L-ornithine:2-oxoglutarate 5-aminotransferase activity"/>
    <property type="evidence" value="ECO:0007669"/>
    <property type="project" value="UniProtKB-EC"/>
</dbReference>
<evidence type="ECO:0000256" key="2">
    <source>
        <dbReference type="ARBA" id="ARBA00022576"/>
    </source>
</evidence>
<dbReference type="PANTHER" id="PTHR11986">
    <property type="entry name" value="AMINOTRANSFERASE CLASS III"/>
    <property type="match status" value="1"/>
</dbReference>
<dbReference type="InterPro" id="IPR015421">
    <property type="entry name" value="PyrdxlP-dep_Trfase_major"/>
</dbReference>
<dbReference type="Pfam" id="PF00202">
    <property type="entry name" value="Aminotran_3"/>
    <property type="match status" value="1"/>
</dbReference>
<sequence>MSDWQHLDKTYILPTFGRMPIAIAKAEKNVLIDTKGNRYLDLFTGLAVNILGHSYPRLMKALAEQGKQFLHISNIFLNTPAIRLAERLVKHSLKTGKVYFGNSGAEATEAAIKLIHKWSVKHAPQKKGIIVLKNSFHGRTLGALKLTRQPGIYQDFPQIDLPVFEIEVNQTTQLEQVCEQFRPAAVLVEPILGSGGIVLLTKEFLETIQQLCQKHQMLFCVDEIQAGMGRTGTLFAYQAFSLKPDLILFGKGVGGGLPLGGVIAGEKLLDAFQPGDHGTTFAPSPLSAALGNAVLDALFEDGMLEKGKQTADYLWSRLNDLQTEFPTIIQSINGRGMMIGIRTCFTKEEIKALQTELMNDGILINITAQTVIRLLPPLTLTDEEIEFFITTLQRRLQQRLDKKEV</sequence>
<dbReference type="InterPro" id="IPR049704">
    <property type="entry name" value="Aminotrans_3_PPA_site"/>
</dbReference>
<dbReference type="CDD" id="cd00610">
    <property type="entry name" value="OAT_like"/>
    <property type="match status" value="1"/>
</dbReference>
<evidence type="ECO:0000256" key="1">
    <source>
        <dbReference type="ARBA" id="ARBA00001933"/>
    </source>
</evidence>
<dbReference type="NCBIfam" id="NF002325">
    <property type="entry name" value="PRK01278.1"/>
    <property type="match status" value="1"/>
</dbReference>
<dbReference type="PROSITE" id="PS00600">
    <property type="entry name" value="AA_TRANSFER_CLASS_3"/>
    <property type="match status" value="1"/>
</dbReference>
<keyword evidence="4 5" id="KW-0663">Pyridoxal phosphate</keyword>
<dbReference type="Gene3D" id="3.90.1150.10">
    <property type="entry name" value="Aspartate Aminotransferase, domain 1"/>
    <property type="match status" value="1"/>
</dbReference>
<dbReference type="Proteomes" id="UP000538292">
    <property type="component" value="Unassembled WGS sequence"/>
</dbReference>
<evidence type="ECO:0000313" key="7">
    <source>
        <dbReference type="Proteomes" id="UP000538292"/>
    </source>
</evidence>
<dbReference type="Gene3D" id="3.40.640.10">
    <property type="entry name" value="Type I PLP-dependent aspartate aminotransferase-like (Major domain)"/>
    <property type="match status" value="1"/>
</dbReference>
<protein>
    <submittedName>
        <fullName evidence="6">Acetylornithine transaminase</fullName>
        <ecNumber evidence="6">2.6.1.11</ecNumber>
    </submittedName>
</protein>
<comment type="caution">
    <text evidence="6">The sequence shown here is derived from an EMBL/GenBank/DDBJ whole genome shotgun (WGS) entry which is preliminary data.</text>
</comment>
<accession>A0A7W1XQS8</accession>
<keyword evidence="7" id="KW-1185">Reference proteome</keyword>
<keyword evidence="3 6" id="KW-0808">Transferase</keyword>
<proteinExistence type="inferred from homology"/>
<dbReference type="RefSeq" id="WP_181738210.1">
    <property type="nucleotide sequence ID" value="NZ_JACEOL010000012.1"/>
</dbReference>
<dbReference type="InterPro" id="IPR015424">
    <property type="entry name" value="PyrdxlP-dep_Trfase"/>
</dbReference>
<dbReference type="EMBL" id="JACEOL010000012">
    <property type="protein sequence ID" value="MBA4601578.1"/>
    <property type="molecule type" value="Genomic_DNA"/>
</dbReference>
<dbReference type="PIRSF" id="PIRSF000521">
    <property type="entry name" value="Transaminase_4ab_Lys_Orn"/>
    <property type="match status" value="1"/>
</dbReference>
<reference evidence="6 7" key="1">
    <citation type="submission" date="2020-07" db="EMBL/GenBank/DDBJ databases">
        <title>Thermoactinomyces phylogeny.</title>
        <authorList>
            <person name="Dunlap C."/>
        </authorList>
    </citation>
    <scope>NUCLEOTIDE SEQUENCE [LARGE SCALE GENOMIC DNA]</scope>
    <source>
        <strain evidence="6 7">AMNI-1</strain>
    </source>
</reference>
<comment type="similarity">
    <text evidence="5">Belongs to the class-III pyridoxal-phosphate-dependent aminotransferase family.</text>
</comment>
<organism evidence="6 7">
    <name type="scientific">Thermoactinomyces mirandus</name>
    <dbReference type="NCBI Taxonomy" id="2756294"/>
    <lineage>
        <taxon>Bacteria</taxon>
        <taxon>Bacillati</taxon>
        <taxon>Bacillota</taxon>
        <taxon>Bacilli</taxon>
        <taxon>Bacillales</taxon>
        <taxon>Thermoactinomycetaceae</taxon>
        <taxon>Thermoactinomyces</taxon>
    </lineage>
</organism>
<dbReference type="EC" id="2.6.1.11" evidence="6"/>
<dbReference type="InterPro" id="IPR015422">
    <property type="entry name" value="PyrdxlP-dep_Trfase_small"/>
</dbReference>
<dbReference type="GO" id="GO:0030170">
    <property type="term" value="F:pyridoxal phosphate binding"/>
    <property type="evidence" value="ECO:0007669"/>
    <property type="project" value="InterPro"/>
</dbReference>
<gene>
    <name evidence="6" type="ORF">H2C83_04430</name>
</gene>
<evidence type="ECO:0000313" key="6">
    <source>
        <dbReference type="EMBL" id="MBA4601578.1"/>
    </source>
</evidence>
<dbReference type="InterPro" id="IPR005814">
    <property type="entry name" value="Aminotrans_3"/>
</dbReference>
<dbReference type="FunFam" id="3.40.640.10:FF:000004">
    <property type="entry name" value="Acetylornithine aminotransferase"/>
    <property type="match status" value="1"/>
</dbReference>
<dbReference type="SUPFAM" id="SSF53383">
    <property type="entry name" value="PLP-dependent transferases"/>
    <property type="match status" value="1"/>
</dbReference>
<name>A0A7W1XQS8_9BACL</name>
<evidence type="ECO:0000256" key="4">
    <source>
        <dbReference type="ARBA" id="ARBA00022898"/>
    </source>
</evidence>
<dbReference type="AlphaFoldDB" id="A0A7W1XQS8"/>
<dbReference type="PANTHER" id="PTHR11986:SF79">
    <property type="entry name" value="ACETYLORNITHINE AMINOTRANSFERASE, MITOCHONDRIAL"/>
    <property type="match status" value="1"/>
</dbReference>
<comment type="cofactor">
    <cofactor evidence="1">
        <name>pyridoxal 5'-phosphate</name>
        <dbReference type="ChEBI" id="CHEBI:597326"/>
    </cofactor>
</comment>
<keyword evidence="2 6" id="KW-0032">Aminotransferase</keyword>